<organism evidence="4 5">
    <name type="scientific">Paramecium primaurelia</name>
    <dbReference type="NCBI Taxonomy" id="5886"/>
    <lineage>
        <taxon>Eukaryota</taxon>
        <taxon>Sar</taxon>
        <taxon>Alveolata</taxon>
        <taxon>Ciliophora</taxon>
        <taxon>Intramacronucleata</taxon>
        <taxon>Oligohymenophorea</taxon>
        <taxon>Peniculida</taxon>
        <taxon>Parameciidae</taxon>
        <taxon>Paramecium</taxon>
    </lineage>
</organism>
<name>A0A8S1NXC4_PARPR</name>
<protein>
    <recommendedName>
        <fullName evidence="3">PPIase cyclophilin-type domain-containing protein</fullName>
    </recommendedName>
</protein>
<keyword evidence="2" id="KW-0539">Nucleus</keyword>
<dbReference type="EMBL" id="CAJJDM010000100">
    <property type="protein sequence ID" value="CAD8095001.1"/>
    <property type="molecule type" value="Genomic_DNA"/>
</dbReference>
<dbReference type="Proteomes" id="UP000688137">
    <property type="component" value="Unassembled WGS sequence"/>
</dbReference>
<accession>A0A8S1NXC4</accession>
<feature type="domain" description="PPIase cyclophilin-type" evidence="3">
    <location>
        <begin position="48"/>
        <end position="99"/>
    </location>
</feature>
<dbReference type="PANTHER" id="PTHR45843">
    <property type="entry name" value="PEPTIDYL-PROLYL CIS-TRANS ISOMERASE-LIKE 4"/>
    <property type="match status" value="1"/>
</dbReference>
<dbReference type="GO" id="GO:0005634">
    <property type="term" value="C:nucleus"/>
    <property type="evidence" value="ECO:0007669"/>
    <property type="project" value="UniProtKB-SubCell"/>
</dbReference>
<dbReference type="GO" id="GO:0003755">
    <property type="term" value="F:peptidyl-prolyl cis-trans isomerase activity"/>
    <property type="evidence" value="ECO:0007669"/>
    <property type="project" value="InterPro"/>
</dbReference>
<proteinExistence type="predicted"/>
<dbReference type="Pfam" id="PF00160">
    <property type="entry name" value="Pro_isomerase"/>
    <property type="match status" value="1"/>
</dbReference>
<evidence type="ECO:0000313" key="4">
    <source>
        <dbReference type="EMBL" id="CAD8095001.1"/>
    </source>
</evidence>
<comment type="subcellular location">
    <subcellularLocation>
        <location evidence="1">Nucleus</location>
    </subcellularLocation>
</comment>
<dbReference type="InterPro" id="IPR002130">
    <property type="entry name" value="Cyclophilin-type_PPIase_dom"/>
</dbReference>
<evidence type="ECO:0000313" key="5">
    <source>
        <dbReference type="Proteomes" id="UP000688137"/>
    </source>
</evidence>
<dbReference type="InterPro" id="IPR035542">
    <property type="entry name" value="CRIP"/>
</dbReference>
<keyword evidence="5" id="KW-1185">Reference proteome</keyword>
<dbReference type="AlphaFoldDB" id="A0A8S1NXC4"/>
<comment type="caution">
    <text evidence="4">The sequence shown here is derived from an EMBL/GenBank/DDBJ whole genome shotgun (WGS) entry which is preliminary data.</text>
</comment>
<dbReference type="PANTHER" id="PTHR45843:SF1">
    <property type="entry name" value="PEPTIDYL-PROLYL CIS-TRANS ISOMERASE-LIKE 4"/>
    <property type="match status" value="1"/>
</dbReference>
<reference evidence="4" key="1">
    <citation type="submission" date="2021-01" db="EMBL/GenBank/DDBJ databases">
        <authorList>
            <consortium name="Genoscope - CEA"/>
            <person name="William W."/>
        </authorList>
    </citation>
    <scope>NUCLEOTIDE SEQUENCE</scope>
</reference>
<gene>
    <name evidence="4" type="ORF">PPRIM_AZ9-3.1.T0970139</name>
</gene>
<sequence length="160" mass="19204">MIKDNFMILQVQVIIKVSSNVYTSDTVEELMSKPKFWKNFINHHIYSFITLAKCKKYDGKYAVFGEVVSGYQTLYQINKLFTNMQQRPEVTIKLKELKVIKNPFRDMIKIMLTEKEVENEQKLQEKHKERWLDDQGFALPTSTQEQYKKQQKQYCFDSWL</sequence>
<evidence type="ECO:0000256" key="1">
    <source>
        <dbReference type="ARBA" id="ARBA00004123"/>
    </source>
</evidence>
<evidence type="ECO:0000256" key="2">
    <source>
        <dbReference type="ARBA" id="ARBA00023242"/>
    </source>
</evidence>
<evidence type="ECO:0000259" key="3">
    <source>
        <dbReference type="Pfam" id="PF00160"/>
    </source>
</evidence>